<proteinExistence type="predicted"/>
<evidence type="ECO:0000256" key="1">
    <source>
        <dbReference type="SAM" id="MobiDB-lite"/>
    </source>
</evidence>
<accession>A0A4S8QSI8</accession>
<feature type="compositionally biased region" description="Basic and acidic residues" evidence="1">
    <location>
        <begin position="81"/>
        <end position="92"/>
    </location>
</feature>
<dbReference type="OrthoDB" id="3518456at2759"/>
<reference evidence="2 3" key="1">
    <citation type="submission" date="2017-12" db="EMBL/GenBank/DDBJ databases">
        <title>Comparative genomics of Botrytis spp.</title>
        <authorList>
            <person name="Valero-Jimenez C.A."/>
            <person name="Tapia P."/>
            <person name="Veloso J."/>
            <person name="Silva-Moreno E."/>
            <person name="Staats M."/>
            <person name="Valdes J.H."/>
            <person name="Van Kan J.A.L."/>
        </authorList>
    </citation>
    <scope>NUCLEOTIDE SEQUENCE [LARGE SCALE GENOMIC DNA]</scope>
    <source>
        <strain evidence="2 3">MUCL435</strain>
    </source>
</reference>
<evidence type="ECO:0000313" key="2">
    <source>
        <dbReference type="EMBL" id="THV46832.1"/>
    </source>
</evidence>
<organism evidence="2 3">
    <name type="scientific">Botrytis galanthina</name>
    <dbReference type="NCBI Taxonomy" id="278940"/>
    <lineage>
        <taxon>Eukaryota</taxon>
        <taxon>Fungi</taxon>
        <taxon>Dikarya</taxon>
        <taxon>Ascomycota</taxon>
        <taxon>Pezizomycotina</taxon>
        <taxon>Leotiomycetes</taxon>
        <taxon>Helotiales</taxon>
        <taxon>Sclerotiniaceae</taxon>
        <taxon>Botrytis</taxon>
    </lineage>
</organism>
<dbReference type="Proteomes" id="UP000308671">
    <property type="component" value="Unassembled WGS sequence"/>
</dbReference>
<name>A0A4S8QSI8_9HELO</name>
<evidence type="ECO:0000313" key="3">
    <source>
        <dbReference type="Proteomes" id="UP000308671"/>
    </source>
</evidence>
<gene>
    <name evidence="2" type="ORF">BGAL_0357g00180</name>
</gene>
<sequence length="519" mass="58438">MLSMPSSELILTNSLEPINPYEALYPPSLTESEPSSPNSKLDSDVDSSSHIDICRRRVDCPEPKVQTIDSEPETVCPKSDPTLRLDRSEKDTSVPNQGKGLIDNKSYKAQFCKPPHQRTLKSKSKVDQIPALADTEAASKDQENTFISRQRSVVVLWNVDNKIYSPSYGDVVTSLKKFAGHFGELINISTFGNHLTVSEIGPKLLEAGVHIEGVGTAPQEADAALRRAWKKWKMTHLEKEPNSFLWLILVSGDAGFRYMLRSSKRSGFGVVIVNEFFTKLSLEGDLRMPWPQLKAGNYSLDGLANHIVGISTMGRRWIRENMNTTDSGDEVPIDKVILKLKVQLKAKNAMKRELLLRKMQKRSILEQRLKHTSEKYLQALDILEKALRKLEDPSKHKSMWGIDGSILKLETELNARIEAKKANFSTHEVTPWGDMSDEELLKSLSHTDFVEGLMRLAKSSSSPKIDSIRNVNKDSAPEQCHADADVEHLKPSHGEEKCNDHYLRAAYRMMITEHVSTPR</sequence>
<comment type="caution">
    <text evidence="2">The sequence shown here is derived from an EMBL/GenBank/DDBJ whole genome shotgun (WGS) entry which is preliminary data.</text>
</comment>
<keyword evidence="3" id="KW-1185">Reference proteome</keyword>
<feature type="region of interest" description="Disordered" evidence="1">
    <location>
        <begin position="64"/>
        <end position="100"/>
    </location>
</feature>
<dbReference type="EMBL" id="PQXL01000357">
    <property type="protein sequence ID" value="THV46832.1"/>
    <property type="molecule type" value="Genomic_DNA"/>
</dbReference>
<evidence type="ECO:0008006" key="4">
    <source>
        <dbReference type="Google" id="ProtNLM"/>
    </source>
</evidence>
<feature type="region of interest" description="Disordered" evidence="1">
    <location>
        <begin position="17"/>
        <end position="49"/>
    </location>
</feature>
<dbReference type="PANTHER" id="PTHR35744:SF2">
    <property type="entry name" value="OS06G0166200 PROTEIN"/>
    <property type="match status" value="1"/>
</dbReference>
<dbReference type="PANTHER" id="PTHR35744">
    <property type="entry name" value="C2H2-TYPE DOMAIN-CONTAINING PROTEIN"/>
    <property type="match status" value="1"/>
</dbReference>
<dbReference type="AlphaFoldDB" id="A0A4S8QSI8"/>
<feature type="compositionally biased region" description="Low complexity" evidence="1">
    <location>
        <begin position="26"/>
        <end position="39"/>
    </location>
</feature>
<protein>
    <recommendedName>
        <fullName evidence="4">NYN domain-containing protein</fullName>
    </recommendedName>
</protein>